<evidence type="ECO:0000256" key="1">
    <source>
        <dbReference type="ARBA" id="ARBA00022729"/>
    </source>
</evidence>
<dbReference type="PANTHER" id="PTHR21666">
    <property type="entry name" value="PEPTIDASE-RELATED"/>
    <property type="match status" value="1"/>
</dbReference>
<dbReference type="Proteomes" id="UP000198649">
    <property type="component" value="Unassembled WGS sequence"/>
</dbReference>
<dbReference type="OrthoDB" id="5496837at2"/>
<feature type="domain" description="ARB-07466-like C-terminal" evidence="4">
    <location>
        <begin position="408"/>
        <end position="514"/>
    </location>
</feature>
<evidence type="ECO:0000256" key="2">
    <source>
        <dbReference type="SAM" id="MobiDB-lite"/>
    </source>
</evidence>
<evidence type="ECO:0000259" key="4">
    <source>
        <dbReference type="Pfam" id="PF26571"/>
    </source>
</evidence>
<name>A0A1I3QH98_9ACTN</name>
<dbReference type="PANTHER" id="PTHR21666:SF289">
    <property type="entry name" value="L-ALA--D-GLU ENDOPEPTIDASE"/>
    <property type="match status" value="1"/>
</dbReference>
<dbReference type="STRING" id="1005945.SAMN05216561_12544"/>
<evidence type="ECO:0000259" key="3">
    <source>
        <dbReference type="Pfam" id="PF01551"/>
    </source>
</evidence>
<evidence type="ECO:0000313" key="6">
    <source>
        <dbReference type="Proteomes" id="UP000198649"/>
    </source>
</evidence>
<accession>A0A1I3QH98</accession>
<proteinExistence type="predicted"/>
<dbReference type="Pfam" id="PF01551">
    <property type="entry name" value="Peptidase_M23"/>
    <property type="match status" value="1"/>
</dbReference>
<dbReference type="Gene3D" id="2.70.70.10">
    <property type="entry name" value="Glucose Permease (Domain IIA)"/>
    <property type="match status" value="1"/>
</dbReference>
<organism evidence="5 6">
    <name type="scientific">Nocardioides psychrotolerans</name>
    <dbReference type="NCBI Taxonomy" id="1005945"/>
    <lineage>
        <taxon>Bacteria</taxon>
        <taxon>Bacillati</taxon>
        <taxon>Actinomycetota</taxon>
        <taxon>Actinomycetes</taxon>
        <taxon>Propionibacteriales</taxon>
        <taxon>Nocardioidaceae</taxon>
        <taxon>Nocardioides</taxon>
    </lineage>
</organism>
<reference evidence="5 6" key="1">
    <citation type="submission" date="2016-10" db="EMBL/GenBank/DDBJ databases">
        <authorList>
            <person name="de Groot N.N."/>
        </authorList>
    </citation>
    <scope>NUCLEOTIDE SEQUENCE [LARGE SCALE GENOMIC DNA]</scope>
    <source>
        <strain evidence="5 6">CGMCC 1.11156</strain>
    </source>
</reference>
<dbReference type="InterPro" id="IPR011055">
    <property type="entry name" value="Dup_hybrid_motif"/>
</dbReference>
<dbReference type="InterPro" id="IPR058593">
    <property type="entry name" value="ARB_07466-like_C"/>
</dbReference>
<dbReference type="AlphaFoldDB" id="A0A1I3QH98"/>
<keyword evidence="6" id="KW-1185">Reference proteome</keyword>
<dbReference type="InterPro" id="IPR050570">
    <property type="entry name" value="Cell_wall_metabolism_enzyme"/>
</dbReference>
<gene>
    <name evidence="5" type="ORF">SAMN05216561_12544</name>
</gene>
<dbReference type="EMBL" id="FOQG01000025">
    <property type="protein sequence ID" value="SFJ33524.1"/>
    <property type="molecule type" value="Genomic_DNA"/>
</dbReference>
<sequence>MRKAILVGLAALLLGPATCLMGMAVLLNPAAQASCRPTAGMTVGAVPNHLVVTTGSGTRFTLTRAQLTHAATVINTGGRTAGVGRDGVIVALMAALTESTLRMLSNTAAHPESASYPNDGDGGDNDSLGLFQMRPSTGWGSVANLMDPSYQARAFFGGPSGPNHGSPRGLLDIPGWKQLPKGSAAQAVEVSAHPDRYANFEPVAETILTALTRGPSSSNGATAGVPETSRVVFPLPAGTWVRTSGFGIRVHPITGVRKLHTGGDFAAPSGTPILAAADGRVAFAGPATGYGNLILIEHTVNEHRLATGYAHMTSASIRIGVNDPVTAGQHIADVGATGYSSGPHLHFEVRPGGANAAPVDPEPWLAAIGAVELDAAGADDGGGCGPEGEAAPYDGSDPSQLVDDPTTDGQITARTAHVLAQVRAQFPTSAWSCWSPRPGQDSEHSLGRACDGTFGNSIGHAATGPALDLGWRVTNWMKANAETLGVEYLIWQGRIWSVARSSEGWRAYDGGGMHDPTSVTGGHYDHLHFTARE</sequence>
<dbReference type="RefSeq" id="WP_091117277.1">
    <property type="nucleotide sequence ID" value="NZ_BKAF01000035.1"/>
</dbReference>
<feature type="region of interest" description="Disordered" evidence="2">
    <location>
        <begin position="108"/>
        <end position="127"/>
    </location>
</feature>
<dbReference type="SUPFAM" id="SSF51261">
    <property type="entry name" value="Duplicated hybrid motif"/>
    <property type="match status" value="1"/>
</dbReference>
<dbReference type="InterPro" id="IPR016047">
    <property type="entry name" value="M23ase_b-sheet_dom"/>
</dbReference>
<protein>
    <submittedName>
        <fullName evidence="5">Peptidase family M23</fullName>
    </submittedName>
</protein>
<keyword evidence="1" id="KW-0732">Signal</keyword>
<feature type="domain" description="M23ase beta-sheet core" evidence="3">
    <location>
        <begin position="259"/>
        <end position="359"/>
    </location>
</feature>
<evidence type="ECO:0000313" key="5">
    <source>
        <dbReference type="EMBL" id="SFJ33524.1"/>
    </source>
</evidence>
<dbReference type="Pfam" id="PF26571">
    <property type="entry name" value="VldE"/>
    <property type="match status" value="1"/>
</dbReference>
<dbReference type="CDD" id="cd12797">
    <property type="entry name" value="M23_peptidase"/>
    <property type="match status" value="1"/>
</dbReference>
<dbReference type="GO" id="GO:0004222">
    <property type="term" value="F:metalloendopeptidase activity"/>
    <property type="evidence" value="ECO:0007669"/>
    <property type="project" value="TreeGrafter"/>
</dbReference>